<dbReference type="PROSITE" id="PS50240">
    <property type="entry name" value="TRYPSIN_DOM"/>
    <property type="match status" value="1"/>
</dbReference>
<dbReference type="InterPro" id="IPR001254">
    <property type="entry name" value="Trypsin_dom"/>
</dbReference>
<evidence type="ECO:0000256" key="5">
    <source>
        <dbReference type="ARBA" id="ARBA00022825"/>
    </source>
</evidence>
<dbReference type="InterPro" id="IPR043504">
    <property type="entry name" value="Peptidase_S1_PA_chymotrypsin"/>
</dbReference>
<dbReference type="PANTHER" id="PTHR24264">
    <property type="entry name" value="TRYPSIN-RELATED"/>
    <property type="match status" value="1"/>
</dbReference>
<dbReference type="InterPro" id="IPR001314">
    <property type="entry name" value="Peptidase_S1A"/>
</dbReference>
<accession>A0AA85IV40</accession>
<dbReference type="WBParaSite" id="TREG1_110290.1">
    <property type="protein sequence ID" value="TREG1_110290.1"/>
    <property type="gene ID" value="TREG1_110290"/>
</dbReference>
<dbReference type="SUPFAM" id="SSF50494">
    <property type="entry name" value="Trypsin-like serine proteases"/>
    <property type="match status" value="2"/>
</dbReference>
<dbReference type="GO" id="GO:0005615">
    <property type="term" value="C:extracellular space"/>
    <property type="evidence" value="ECO:0007669"/>
    <property type="project" value="TreeGrafter"/>
</dbReference>
<keyword evidence="6" id="KW-1015">Disulfide bond</keyword>
<dbReference type="GO" id="GO:0006508">
    <property type="term" value="P:proteolysis"/>
    <property type="evidence" value="ECO:0007669"/>
    <property type="project" value="UniProtKB-KW"/>
</dbReference>
<dbReference type="PRINTS" id="PR00722">
    <property type="entry name" value="CHYMOTRYPSIN"/>
</dbReference>
<keyword evidence="2" id="KW-0964">Secreted</keyword>
<dbReference type="FunFam" id="2.40.10.10:FF:000003">
    <property type="entry name" value="Transmembrane serine protease 3"/>
    <property type="match status" value="1"/>
</dbReference>
<keyword evidence="7" id="KW-0472">Membrane</keyword>
<dbReference type="SMART" id="SM00020">
    <property type="entry name" value="Tryp_SPc"/>
    <property type="match status" value="1"/>
</dbReference>
<organism evidence="9 10">
    <name type="scientific">Trichobilharzia regenti</name>
    <name type="common">Nasal bird schistosome</name>
    <dbReference type="NCBI Taxonomy" id="157069"/>
    <lineage>
        <taxon>Eukaryota</taxon>
        <taxon>Metazoa</taxon>
        <taxon>Spiralia</taxon>
        <taxon>Lophotrochozoa</taxon>
        <taxon>Platyhelminthes</taxon>
        <taxon>Trematoda</taxon>
        <taxon>Digenea</taxon>
        <taxon>Strigeidida</taxon>
        <taxon>Schistosomatoidea</taxon>
        <taxon>Schistosomatidae</taxon>
        <taxon>Trichobilharzia</taxon>
    </lineage>
</organism>
<comment type="subcellular location">
    <subcellularLocation>
        <location evidence="1">Secreted</location>
    </subcellularLocation>
</comment>
<evidence type="ECO:0000256" key="6">
    <source>
        <dbReference type="ARBA" id="ARBA00023157"/>
    </source>
</evidence>
<sequence length="368" mass="41448">MSNMLCPHKRKVHMTTIYLIYLFINVGLCSPYHGRFQFQRERIPEHCGRNAFDEFWSKQFSNIIRKRIVGGMATAYGEWPWLASLMFYQTAEQVKNQKEASSAFPALYELLEDDDDHFVPPSVVYTYPDGARRFHLCGGTLIHPQWVLTAAHCFIPNHIYPHLSTNPSSWIIRIGEHDMLNETVEHYDMEVEKIYVHPDYDSEATGSAHDIALIQLKESVILSKYVNIACLPSVNDNADEPGKECISVGWGHEVHGAQNISTILKHVSVPIVPNDQCTMSYATLRNGPNPVYVSIQNNVICAGFAEGGKDACQFDSGGPLMCKNNHQWIVSGIISFGYGCGNANYPGVYTRVSDYIDWIQGIANAFTF</sequence>
<dbReference type="Gene3D" id="2.40.10.10">
    <property type="entry name" value="Trypsin-like serine proteases"/>
    <property type="match status" value="1"/>
</dbReference>
<keyword evidence="7" id="KW-1133">Transmembrane helix</keyword>
<dbReference type="Proteomes" id="UP000050795">
    <property type="component" value="Unassembled WGS sequence"/>
</dbReference>
<feature type="transmembrane region" description="Helical" evidence="7">
    <location>
        <begin position="12"/>
        <end position="33"/>
    </location>
</feature>
<reference evidence="10" key="2">
    <citation type="submission" date="2023-11" db="UniProtKB">
        <authorList>
            <consortium name="WormBaseParasite"/>
        </authorList>
    </citation>
    <scope>IDENTIFICATION</scope>
</reference>
<dbReference type="GO" id="GO:0004252">
    <property type="term" value="F:serine-type endopeptidase activity"/>
    <property type="evidence" value="ECO:0007669"/>
    <property type="project" value="InterPro"/>
</dbReference>
<keyword evidence="7" id="KW-0812">Transmembrane</keyword>
<evidence type="ECO:0000313" key="9">
    <source>
        <dbReference type="Proteomes" id="UP000050795"/>
    </source>
</evidence>
<evidence type="ECO:0000259" key="8">
    <source>
        <dbReference type="PROSITE" id="PS50240"/>
    </source>
</evidence>
<dbReference type="CDD" id="cd00190">
    <property type="entry name" value="Tryp_SPc"/>
    <property type="match status" value="1"/>
</dbReference>
<dbReference type="InterPro" id="IPR050127">
    <property type="entry name" value="Serine_Proteases_S1"/>
</dbReference>
<evidence type="ECO:0000256" key="1">
    <source>
        <dbReference type="ARBA" id="ARBA00004613"/>
    </source>
</evidence>
<keyword evidence="4" id="KW-0378">Hydrolase</keyword>
<dbReference type="InterPro" id="IPR009003">
    <property type="entry name" value="Peptidase_S1_PA"/>
</dbReference>
<name>A0AA85IV40_TRIRE</name>
<proteinExistence type="predicted"/>
<evidence type="ECO:0000256" key="2">
    <source>
        <dbReference type="ARBA" id="ARBA00022525"/>
    </source>
</evidence>
<dbReference type="Pfam" id="PF00089">
    <property type="entry name" value="Trypsin"/>
    <property type="match status" value="1"/>
</dbReference>
<feature type="domain" description="Peptidase S1" evidence="8">
    <location>
        <begin position="68"/>
        <end position="364"/>
    </location>
</feature>
<evidence type="ECO:0000256" key="7">
    <source>
        <dbReference type="SAM" id="Phobius"/>
    </source>
</evidence>
<dbReference type="PANTHER" id="PTHR24264:SF65">
    <property type="entry name" value="SRCR DOMAIN-CONTAINING PROTEIN"/>
    <property type="match status" value="1"/>
</dbReference>
<evidence type="ECO:0000313" key="10">
    <source>
        <dbReference type="WBParaSite" id="TREG1_110290.1"/>
    </source>
</evidence>
<dbReference type="InterPro" id="IPR018114">
    <property type="entry name" value="TRYPSIN_HIS"/>
</dbReference>
<dbReference type="PROSITE" id="PS00134">
    <property type="entry name" value="TRYPSIN_HIS"/>
    <property type="match status" value="1"/>
</dbReference>
<keyword evidence="5" id="KW-0720">Serine protease</keyword>
<keyword evidence="3" id="KW-0645">Protease</keyword>
<protein>
    <recommendedName>
        <fullName evidence="8">Peptidase S1 domain-containing protein</fullName>
    </recommendedName>
</protein>
<dbReference type="AlphaFoldDB" id="A0AA85IV40"/>
<evidence type="ECO:0000256" key="4">
    <source>
        <dbReference type="ARBA" id="ARBA00022801"/>
    </source>
</evidence>
<keyword evidence="9" id="KW-1185">Reference proteome</keyword>
<evidence type="ECO:0000256" key="3">
    <source>
        <dbReference type="ARBA" id="ARBA00022670"/>
    </source>
</evidence>
<reference evidence="9" key="1">
    <citation type="submission" date="2022-06" db="EMBL/GenBank/DDBJ databases">
        <authorList>
            <person name="Berger JAMES D."/>
            <person name="Berger JAMES D."/>
        </authorList>
    </citation>
    <scope>NUCLEOTIDE SEQUENCE [LARGE SCALE GENOMIC DNA]</scope>
</reference>